<feature type="domain" description="EamA" evidence="4">
    <location>
        <begin position="5"/>
        <end position="112"/>
    </location>
</feature>
<keyword evidence="3" id="KW-0472">Membrane</keyword>
<organism evidence="5 6">
    <name type="scientific">Thermaerobacillus caldiproteolyticus</name>
    <dbReference type="NCBI Taxonomy" id="247480"/>
    <lineage>
        <taxon>Bacteria</taxon>
        <taxon>Bacillati</taxon>
        <taxon>Bacillota</taxon>
        <taxon>Bacilli</taxon>
        <taxon>Bacillales</taxon>
        <taxon>Anoxybacillaceae</taxon>
        <taxon>Thermaerobacillus</taxon>
    </lineage>
</organism>
<name>A0A7V9Z5W2_9BACL</name>
<evidence type="ECO:0000259" key="4">
    <source>
        <dbReference type="Pfam" id="PF00892"/>
    </source>
</evidence>
<proteinExistence type="inferred from homology"/>
<comment type="similarity">
    <text evidence="2">Belongs to the EamA transporter family.</text>
</comment>
<feature type="transmembrane region" description="Helical" evidence="3">
    <location>
        <begin position="96"/>
        <end position="112"/>
    </location>
</feature>
<evidence type="ECO:0000313" key="6">
    <source>
        <dbReference type="Proteomes" id="UP000523087"/>
    </source>
</evidence>
<keyword evidence="3" id="KW-0812">Transmembrane</keyword>
<comment type="caution">
    <text evidence="5">The sequence shown here is derived from an EMBL/GenBank/DDBJ whole genome shotgun (WGS) entry which is preliminary data.</text>
</comment>
<dbReference type="GO" id="GO:0016020">
    <property type="term" value="C:membrane"/>
    <property type="evidence" value="ECO:0007669"/>
    <property type="project" value="InterPro"/>
</dbReference>
<sequence length="113" mass="12723">MEVVTISSFLLLMLMTLSGALGGYYFKKASSQRLGFHLSFLLPFFIGGILYFIGAVLNIIILKQLPYTIVFPLTSITYIWTLVLSYVLLKENITRKKIAGVLLILIGSIFLVW</sequence>
<dbReference type="InterPro" id="IPR000620">
    <property type="entry name" value="EamA_dom"/>
</dbReference>
<evidence type="ECO:0000313" key="5">
    <source>
        <dbReference type="EMBL" id="MBA2874594.1"/>
    </source>
</evidence>
<gene>
    <name evidence="5" type="ORF">HNR31_001364</name>
</gene>
<evidence type="ECO:0000256" key="3">
    <source>
        <dbReference type="SAM" id="Phobius"/>
    </source>
</evidence>
<dbReference type="AlphaFoldDB" id="A0A7V9Z5W2"/>
<dbReference type="EMBL" id="JACDUT010000003">
    <property type="protein sequence ID" value="MBA2874594.1"/>
    <property type="molecule type" value="Genomic_DNA"/>
</dbReference>
<evidence type="ECO:0000256" key="1">
    <source>
        <dbReference type="ARBA" id="ARBA00004127"/>
    </source>
</evidence>
<dbReference type="Gene3D" id="1.10.3730.20">
    <property type="match status" value="1"/>
</dbReference>
<dbReference type="InterPro" id="IPR037185">
    <property type="entry name" value="EmrE-like"/>
</dbReference>
<dbReference type="Proteomes" id="UP000523087">
    <property type="component" value="Unassembled WGS sequence"/>
</dbReference>
<feature type="transmembrane region" description="Helical" evidence="3">
    <location>
        <begin position="67"/>
        <end position="89"/>
    </location>
</feature>
<keyword evidence="3" id="KW-1133">Transmembrane helix</keyword>
<comment type="subcellular location">
    <subcellularLocation>
        <location evidence="1">Endomembrane system</location>
        <topology evidence="1">Multi-pass membrane protein</topology>
    </subcellularLocation>
</comment>
<dbReference type="Pfam" id="PF00892">
    <property type="entry name" value="EamA"/>
    <property type="match status" value="1"/>
</dbReference>
<keyword evidence="6" id="KW-1185">Reference proteome</keyword>
<feature type="transmembrane region" description="Helical" evidence="3">
    <location>
        <begin position="6"/>
        <end position="26"/>
    </location>
</feature>
<dbReference type="SUPFAM" id="SSF103481">
    <property type="entry name" value="Multidrug resistance efflux transporter EmrE"/>
    <property type="match status" value="1"/>
</dbReference>
<feature type="transmembrane region" description="Helical" evidence="3">
    <location>
        <begin position="38"/>
        <end position="61"/>
    </location>
</feature>
<protein>
    <submittedName>
        <fullName evidence="5">Drug/metabolite transporter (DMT)-like permease</fullName>
    </submittedName>
</protein>
<evidence type="ECO:0000256" key="2">
    <source>
        <dbReference type="ARBA" id="ARBA00007362"/>
    </source>
</evidence>
<reference evidence="5 6" key="1">
    <citation type="submission" date="2020-07" db="EMBL/GenBank/DDBJ databases">
        <title>Genomic Encyclopedia of Type Strains, Phase IV (KMG-IV): sequencing the most valuable type-strain genomes for metagenomic binning, comparative biology and taxonomic classification.</title>
        <authorList>
            <person name="Goeker M."/>
        </authorList>
    </citation>
    <scope>NUCLEOTIDE SEQUENCE [LARGE SCALE GENOMIC DNA]</scope>
    <source>
        <strain evidence="5 6">DSM 15730</strain>
    </source>
</reference>
<accession>A0A7V9Z5W2</accession>